<reference evidence="3" key="1">
    <citation type="submission" date="2017-04" db="EMBL/GenBank/DDBJ databases">
        <authorList>
            <person name="Varghese N."/>
            <person name="Submissions S."/>
        </authorList>
    </citation>
    <scope>NUCLEOTIDE SEQUENCE [LARGE SCALE GENOMIC DNA]</scope>
    <source>
        <strain evidence="3">DSM 22618</strain>
    </source>
</reference>
<dbReference type="RefSeq" id="WP_200810871.1">
    <property type="nucleotide sequence ID" value="NZ_FXAG01000003.1"/>
</dbReference>
<name>A0A1Y6BDE0_9NEIS</name>
<evidence type="ECO:0000259" key="1">
    <source>
        <dbReference type="Pfam" id="PF00557"/>
    </source>
</evidence>
<protein>
    <submittedName>
        <fullName evidence="2">Metallopeptidase family M24</fullName>
    </submittedName>
</protein>
<evidence type="ECO:0000313" key="2">
    <source>
        <dbReference type="EMBL" id="SMF03345.1"/>
    </source>
</evidence>
<proteinExistence type="predicted"/>
<dbReference type="PANTHER" id="PTHR46112:SF3">
    <property type="entry name" value="AMINOPEPTIDASE YPDF"/>
    <property type="match status" value="1"/>
</dbReference>
<dbReference type="InterPro" id="IPR036005">
    <property type="entry name" value="Creatinase/aminopeptidase-like"/>
</dbReference>
<dbReference type="Gene3D" id="3.90.230.10">
    <property type="entry name" value="Creatinase/methionine aminopeptidase superfamily"/>
    <property type="match status" value="1"/>
</dbReference>
<dbReference type="CDD" id="cd01066">
    <property type="entry name" value="APP_MetAP"/>
    <property type="match status" value="1"/>
</dbReference>
<dbReference type="AlphaFoldDB" id="A0A1Y6BDE0"/>
<sequence>MISTQPVTPTQSDLEKSGSAFDAEQLLKVRQMTRDAIHRIAQAIRPGMLEEDAVEMAKDMLADANMVRGWHDVYVRFGPNTTKTFGAPSEPGIVLGSDDIFFIDIGPVWKQWEGDGGDTFVTGSNPGMRRCADDARQIFHAVRQYWIEQGATGKELYNFACQQAEQRGWKLNLDLSGHRIADFPHASVYEGALADVDFSPSRLLWVLEIHIRHPSEPYGAFFEDLLLEDDYFI</sequence>
<organism evidence="2 3">
    <name type="scientific">Pseudogulbenkiania subflava DSM 22618</name>
    <dbReference type="NCBI Taxonomy" id="1123014"/>
    <lineage>
        <taxon>Bacteria</taxon>
        <taxon>Pseudomonadati</taxon>
        <taxon>Pseudomonadota</taxon>
        <taxon>Betaproteobacteria</taxon>
        <taxon>Neisseriales</taxon>
        <taxon>Chromobacteriaceae</taxon>
        <taxon>Pseudogulbenkiania</taxon>
    </lineage>
</organism>
<dbReference type="STRING" id="1123014.SAMN02745746_00874"/>
<dbReference type="SUPFAM" id="SSF55920">
    <property type="entry name" value="Creatinase/aminopeptidase"/>
    <property type="match status" value="1"/>
</dbReference>
<dbReference type="PANTHER" id="PTHR46112">
    <property type="entry name" value="AMINOPEPTIDASE"/>
    <property type="match status" value="1"/>
</dbReference>
<dbReference type="Proteomes" id="UP000192920">
    <property type="component" value="Unassembled WGS sequence"/>
</dbReference>
<gene>
    <name evidence="2" type="ORF">SAMN02745746_00874</name>
</gene>
<dbReference type="EMBL" id="FXAG01000003">
    <property type="protein sequence ID" value="SMF03345.1"/>
    <property type="molecule type" value="Genomic_DNA"/>
</dbReference>
<evidence type="ECO:0000313" key="3">
    <source>
        <dbReference type="Proteomes" id="UP000192920"/>
    </source>
</evidence>
<dbReference type="InterPro" id="IPR000994">
    <property type="entry name" value="Pept_M24"/>
</dbReference>
<dbReference type="Pfam" id="PF00557">
    <property type="entry name" value="Peptidase_M24"/>
    <property type="match status" value="1"/>
</dbReference>
<keyword evidence="3" id="KW-1185">Reference proteome</keyword>
<accession>A0A1Y6BDE0</accession>
<feature type="domain" description="Peptidase M24" evidence="1">
    <location>
        <begin position="25"/>
        <end position="181"/>
    </location>
</feature>
<dbReference type="InterPro" id="IPR050659">
    <property type="entry name" value="Peptidase_M24B"/>
</dbReference>